<organism evidence="6 7">
    <name type="scientific">Fodinicola feengrottensis</name>
    <dbReference type="NCBI Taxonomy" id="435914"/>
    <lineage>
        <taxon>Bacteria</taxon>
        <taxon>Bacillati</taxon>
        <taxon>Actinomycetota</taxon>
        <taxon>Actinomycetes</taxon>
        <taxon>Mycobacteriales</taxon>
        <taxon>Fodinicola</taxon>
    </lineage>
</organism>
<evidence type="ECO:0000313" key="6">
    <source>
        <dbReference type="EMBL" id="GAA1666061.1"/>
    </source>
</evidence>
<dbReference type="Gene3D" id="1.10.10.10">
    <property type="entry name" value="Winged helix-like DNA-binding domain superfamily/Winged helix DNA-binding domain"/>
    <property type="match status" value="1"/>
</dbReference>
<keyword evidence="7" id="KW-1185">Reference proteome</keyword>
<evidence type="ECO:0000313" key="7">
    <source>
        <dbReference type="Proteomes" id="UP001500618"/>
    </source>
</evidence>
<evidence type="ECO:0000256" key="3">
    <source>
        <dbReference type="ARBA" id="ARBA00023163"/>
    </source>
</evidence>
<dbReference type="PANTHER" id="PTHR30136:SF24">
    <property type="entry name" value="HTH-TYPE TRANSCRIPTIONAL REPRESSOR ALLR"/>
    <property type="match status" value="1"/>
</dbReference>
<protein>
    <submittedName>
        <fullName evidence="6">IclR family transcriptional regulator</fullName>
    </submittedName>
</protein>
<dbReference type="InterPro" id="IPR005471">
    <property type="entry name" value="Tscrpt_reg_IclR_N"/>
</dbReference>
<keyword evidence="3" id="KW-0804">Transcription</keyword>
<dbReference type="Gene3D" id="3.30.450.40">
    <property type="match status" value="1"/>
</dbReference>
<dbReference type="PROSITE" id="PS51077">
    <property type="entry name" value="HTH_ICLR"/>
    <property type="match status" value="1"/>
</dbReference>
<accession>A0ABP4S8Y4</accession>
<evidence type="ECO:0000256" key="2">
    <source>
        <dbReference type="ARBA" id="ARBA00023125"/>
    </source>
</evidence>
<dbReference type="InterPro" id="IPR036388">
    <property type="entry name" value="WH-like_DNA-bd_sf"/>
</dbReference>
<dbReference type="EMBL" id="BAAANY010000005">
    <property type="protein sequence ID" value="GAA1666061.1"/>
    <property type="molecule type" value="Genomic_DNA"/>
</dbReference>
<dbReference type="Pfam" id="PF01614">
    <property type="entry name" value="IclR_C"/>
    <property type="match status" value="1"/>
</dbReference>
<keyword evidence="1" id="KW-0805">Transcription regulation</keyword>
<dbReference type="SMART" id="SM00346">
    <property type="entry name" value="HTH_ICLR"/>
    <property type="match status" value="1"/>
</dbReference>
<proteinExistence type="predicted"/>
<feature type="domain" description="IclR-ED" evidence="5">
    <location>
        <begin position="69"/>
        <end position="271"/>
    </location>
</feature>
<gene>
    <name evidence="6" type="ORF">GCM10009765_14470</name>
</gene>
<sequence>MSTPLGSPAVPAHQAVDRALQVLTFLGRHPSGVSLQQMSAGLGVPKPSLHRILSSMRARGFATQQESGGVYLLGAAALEAAFTFHAGFDLRQVLHPLVLSVRDRFQQTTHLACLAGGEISYVDKVEANIGVRITSVIGGRNPAHATGVGKALLAHILPDRAAVGEWVSEHGPLVQRTHHTATTAGALSDALDAVRETGFSVDDQESELGLLCVAARVPMVFGELSPHTAVSVTGMRDSMLTLGIERIGTELLDLITHFDFASPPPGRTEQS</sequence>
<dbReference type="SUPFAM" id="SSF46785">
    <property type="entry name" value="Winged helix' DNA-binding domain"/>
    <property type="match status" value="1"/>
</dbReference>
<dbReference type="SUPFAM" id="SSF55781">
    <property type="entry name" value="GAF domain-like"/>
    <property type="match status" value="1"/>
</dbReference>
<dbReference type="InterPro" id="IPR036390">
    <property type="entry name" value="WH_DNA-bd_sf"/>
</dbReference>
<dbReference type="PANTHER" id="PTHR30136">
    <property type="entry name" value="HELIX-TURN-HELIX TRANSCRIPTIONAL REGULATOR, ICLR FAMILY"/>
    <property type="match status" value="1"/>
</dbReference>
<evidence type="ECO:0000259" key="5">
    <source>
        <dbReference type="PROSITE" id="PS51078"/>
    </source>
</evidence>
<evidence type="ECO:0000259" key="4">
    <source>
        <dbReference type="PROSITE" id="PS51077"/>
    </source>
</evidence>
<dbReference type="InterPro" id="IPR029016">
    <property type="entry name" value="GAF-like_dom_sf"/>
</dbReference>
<dbReference type="InterPro" id="IPR050707">
    <property type="entry name" value="HTH_MetabolicPath_Reg"/>
</dbReference>
<evidence type="ECO:0000256" key="1">
    <source>
        <dbReference type="ARBA" id="ARBA00023015"/>
    </source>
</evidence>
<feature type="domain" description="HTH iclR-type" evidence="4">
    <location>
        <begin position="13"/>
        <end position="75"/>
    </location>
</feature>
<comment type="caution">
    <text evidence="6">The sequence shown here is derived from an EMBL/GenBank/DDBJ whole genome shotgun (WGS) entry which is preliminary data.</text>
</comment>
<dbReference type="Pfam" id="PF09339">
    <property type="entry name" value="HTH_IclR"/>
    <property type="match status" value="1"/>
</dbReference>
<keyword evidence="2" id="KW-0238">DNA-binding</keyword>
<dbReference type="PROSITE" id="PS51078">
    <property type="entry name" value="ICLR_ED"/>
    <property type="match status" value="1"/>
</dbReference>
<dbReference type="RefSeq" id="WP_344308280.1">
    <property type="nucleotide sequence ID" value="NZ_BAAANY010000005.1"/>
</dbReference>
<dbReference type="Proteomes" id="UP001500618">
    <property type="component" value="Unassembled WGS sequence"/>
</dbReference>
<name>A0ABP4S8Y4_9ACTN</name>
<dbReference type="InterPro" id="IPR014757">
    <property type="entry name" value="Tscrpt_reg_IclR_C"/>
</dbReference>
<reference evidence="7" key="1">
    <citation type="journal article" date="2019" name="Int. J. Syst. Evol. Microbiol.">
        <title>The Global Catalogue of Microorganisms (GCM) 10K type strain sequencing project: providing services to taxonomists for standard genome sequencing and annotation.</title>
        <authorList>
            <consortium name="The Broad Institute Genomics Platform"/>
            <consortium name="The Broad Institute Genome Sequencing Center for Infectious Disease"/>
            <person name="Wu L."/>
            <person name="Ma J."/>
        </authorList>
    </citation>
    <scope>NUCLEOTIDE SEQUENCE [LARGE SCALE GENOMIC DNA]</scope>
    <source>
        <strain evidence="7">JCM 14718</strain>
    </source>
</reference>